<evidence type="ECO:0000256" key="1">
    <source>
        <dbReference type="SAM" id="Phobius"/>
    </source>
</evidence>
<evidence type="ECO:0000313" key="5">
    <source>
        <dbReference type="Proteomes" id="UP000289193"/>
    </source>
</evidence>
<reference evidence="3 5" key="1">
    <citation type="submission" date="2017-10" db="EMBL/GenBank/DDBJ databases">
        <title>Genomics of the genus Arcobacter.</title>
        <authorList>
            <person name="Perez-Cataluna A."/>
            <person name="Figueras M.J."/>
        </authorList>
    </citation>
    <scope>NUCLEOTIDE SEQUENCE [LARGE SCALE GENOMIC DNA]</scope>
    <source>
        <strain evidence="3 5">CECT 7835</strain>
    </source>
</reference>
<dbReference type="KEGG" id="hbv:ABIV_2314"/>
<dbReference type="RefSeq" id="WP_114840076.1">
    <property type="nucleotide sequence ID" value="NZ_CP031217.1"/>
</dbReference>
<keyword evidence="1" id="KW-0472">Membrane</keyword>
<name>A0AAX2ABJ2_9BACT</name>
<feature type="transmembrane region" description="Helical" evidence="1">
    <location>
        <begin position="284"/>
        <end position="304"/>
    </location>
</feature>
<dbReference type="Proteomes" id="UP000253850">
    <property type="component" value="Chromosome"/>
</dbReference>
<proteinExistence type="predicted"/>
<accession>A0AAX2ABJ2</accession>
<dbReference type="AlphaFoldDB" id="A0AAX2ABJ2"/>
<evidence type="ECO:0000313" key="3">
    <source>
        <dbReference type="EMBL" id="RXK10106.1"/>
    </source>
</evidence>
<organism evidence="3 5">
    <name type="scientific">Halarcobacter bivalviorum</name>
    <dbReference type="NCBI Taxonomy" id="663364"/>
    <lineage>
        <taxon>Bacteria</taxon>
        <taxon>Pseudomonadati</taxon>
        <taxon>Campylobacterota</taxon>
        <taxon>Epsilonproteobacteria</taxon>
        <taxon>Campylobacterales</taxon>
        <taxon>Arcobacteraceae</taxon>
        <taxon>Halarcobacter</taxon>
    </lineage>
</organism>
<protein>
    <submittedName>
        <fullName evidence="3">Uncharacterized protein</fullName>
    </submittedName>
</protein>
<evidence type="ECO:0000313" key="2">
    <source>
        <dbReference type="EMBL" id="AXH13288.1"/>
    </source>
</evidence>
<dbReference type="EMBL" id="CP031217">
    <property type="protein sequence ID" value="AXH13288.1"/>
    <property type="molecule type" value="Genomic_DNA"/>
</dbReference>
<evidence type="ECO:0000313" key="4">
    <source>
        <dbReference type="Proteomes" id="UP000253850"/>
    </source>
</evidence>
<keyword evidence="1" id="KW-1133">Transmembrane helix</keyword>
<gene>
    <name evidence="2" type="ORF">ABIV_2314</name>
    <name evidence="3" type="ORF">CRV05_06930</name>
</gene>
<dbReference type="EMBL" id="PDKM01000003">
    <property type="protein sequence ID" value="RXK10106.1"/>
    <property type="molecule type" value="Genomic_DNA"/>
</dbReference>
<reference evidence="2 4" key="2">
    <citation type="submission" date="2018-07" db="EMBL/GenBank/DDBJ databases">
        <title>Complete genome of the Arcobacter bivalviorum type strain LMG 26154.</title>
        <authorList>
            <person name="Miller W.G."/>
            <person name="Yee E."/>
            <person name="Bono J.L."/>
        </authorList>
    </citation>
    <scope>NUCLEOTIDE SEQUENCE [LARGE SCALE GENOMIC DNA]</scope>
    <source>
        <strain evidence="2 4">LMG 26154</strain>
    </source>
</reference>
<keyword evidence="5" id="KW-1185">Reference proteome</keyword>
<sequence length="528" mass="61366">MFSKESLYINAIKYTNQLKINYKRLSNNDIVETNSSTFIAKDDILGRDIATKLNNHASEINNTYISTLLIADDTALIKKKGAKPKDCEITSLNNDYNIAVSKNTLFETKNYFEKCGVDYIFSAYHILNLHIEQNPCNNNLVVLLFNDQAFCVVLNEKNEIVFNKKIQLTAFDDIKQSKFYENEVLGQKLFDEVYSLELHEAIQNTIEEFYEGSKNIFIEKISLLYNIKILTSEQISQMSEEFMIDVTYHPISVDEELFQLSKDTHSHKSFIKPRPKPTNTVRNFIIVLAIFAVVFAASAFVLPYKKWLGIEESKKEVVQKQEVVVKQEIKKKIILPNHLSLNSDVEFKVLKALEVIPYDVVLTELTVDNDRLLLDINMLNKDTFIKVIKPELQKEYEKIDIEFKESKKPVLKASINVEGFKAKKEQETKEYKEIYLSNEFMSIITVTEQLKMLFSKETRLNFKSSSKNEFVTFDYLVNMLVQSPLEFFKIIEILNNEMYSINIAYPINFVKTEAGIEIEFLLQFHQPK</sequence>
<keyword evidence="1" id="KW-0812">Transmembrane</keyword>
<dbReference type="Proteomes" id="UP000289193">
    <property type="component" value="Unassembled WGS sequence"/>
</dbReference>